<evidence type="ECO:0000313" key="9">
    <source>
        <dbReference type="Proteomes" id="UP000193560"/>
    </source>
</evidence>
<proteinExistence type="inferred from homology"/>
<keyword evidence="4" id="KW-0560">Oxidoreductase</keyword>
<comment type="similarity">
    <text evidence="1">Belongs to the TfdA dioxygenase family.</text>
</comment>
<dbReference type="GO" id="GO:0046872">
    <property type="term" value="F:metal ion binding"/>
    <property type="evidence" value="ECO:0007669"/>
    <property type="project" value="UniProtKB-KW"/>
</dbReference>
<dbReference type="OrthoDB" id="10257314at2759"/>
<evidence type="ECO:0000256" key="1">
    <source>
        <dbReference type="ARBA" id="ARBA00005896"/>
    </source>
</evidence>
<evidence type="ECO:0000256" key="3">
    <source>
        <dbReference type="ARBA" id="ARBA00022964"/>
    </source>
</evidence>
<dbReference type="PANTHER" id="PTHR30468">
    <property type="entry name" value="ALPHA-KETOGLUTARATE-DEPENDENT SULFONATE DIOXYGENASE"/>
    <property type="match status" value="1"/>
</dbReference>
<dbReference type="SUPFAM" id="SSF51197">
    <property type="entry name" value="Clavaminate synthase-like"/>
    <property type="match status" value="1"/>
</dbReference>
<evidence type="ECO:0000313" key="8">
    <source>
        <dbReference type="EMBL" id="ORZ25532.1"/>
    </source>
</evidence>
<evidence type="ECO:0000256" key="5">
    <source>
        <dbReference type="ARBA" id="ARBA00023004"/>
    </source>
</evidence>
<dbReference type="GO" id="GO:0016706">
    <property type="term" value="F:2-oxoglutarate-dependent dioxygenase activity"/>
    <property type="evidence" value="ECO:0007669"/>
    <property type="project" value="TreeGrafter"/>
</dbReference>
<evidence type="ECO:0000256" key="2">
    <source>
        <dbReference type="ARBA" id="ARBA00022723"/>
    </source>
</evidence>
<dbReference type="Gene3D" id="3.60.130.10">
    <property type="entry name" value="Clavaminate synthase-like"/>
    <property type="match status" value="1"/>
</dbReference>
<keyword evidence="2" id="KW-0479">Metal-binding</keyword>
<dbReference type="STRING" id="90262.A0A1X2J128"/>
<keyword evidence="3" id="KW-0223">Dioxygenase</keyword>
<dbReference type="PANTHER" id="PTHR30468:SF1">
    <property type="entry name" value="ALPHA-KETOGLUTARATE-DEPENDENT SULFONATE DIOXYGENASE"/>
    <property type="match status" value="1"/>
</dbReference>
<dbReference type="Proteomes" id="UP000193560">
    <property type="component" value="Unassembled WGS sequence"/>
</dbReference>
<evidence type="ECO:0000256" key="6">
    <source>
        <dbReference type="SAM" id="MobiDB-lite"/>
    </source>
</evidence>
<sequence>MAPNIDNEETVVVDEVLDLGKLAKEKGSYMVYPDVKYPPLQPFEHKDPGKLADPKKASLFDNASKIYDLSPHVGTVIEGLQLSQLSEQQKNDLALLAAERGVVFFKKQDLNPYQAIELGRHYGPLHLHNSTGHPPGLPEIISIYHDETNPAVRNANAFRSASDGIHTDISYEHNPAALSILKIDLLPLGPGGNPVGGDTIWWSGYAAYDRLSAPMQKFVEGLSAVHTGEYHKLLAQKHGRPIRREFPPDTVHPVVRTHPVTGWKALFVQPGFTKSIVGLSKHESDAVLKFLYNHVAGGYDFSVRFKWEEGSVGVWDNRCTFHCAIFDYFDTGRRHGFRVTPQGEKPFYDPNSKSKKQAEEEARNANKQ</sequence>
<keyword evidence="5" id="KW-0408">Iron</keyword>
<reference evidence="8 9" key="1">
    <citation type="submission" date="2016-07" db="EMBL/GenBank/DDBJ databases">
        <title>Pervasive Adenine N6-methylation of Active Genes in Fungi.</title>
        <authorList>
            <consortium name="DOE Joint Genome Institute"/>
            <person name="Mondo S.J."/>
            <person name="Dannebaum R.O."/>
            <person name="Kuo R.C."/>
            <person name="Labutti K."/>
            <person name="Haridas S."/>
            <person name="Kuo A."/>
            <person name="Salamov A."/>
            <person name="Ahrendt S.R."/>
            <person name="Lipzen A."/>
            <person name="Sullivan W."/>
            <person name="Andreopoulos W.B."/>
            <person name="Clum A."/>
            <person name="Lindquist E."/>
            <person name="Daum C."/>
            <person name="Ramamoorthy G.K."/>
            <person name="Gryganskyi A."/>
            <person name="Culley D."/>
            <person name="Magnuson J.K."/>
            <person name="James T.Y."/>
            <person name="O'Malley M.A."/>
            <person name="Stajich J.E."/>
            <person name="Spatafora J.W."/>
            <person name="Visel A."/>
            <person name="Grigoriev I.V."/>
        </authorList>
    </citation>
    <scope>NUCLEOTIDE SEQUENCE [LARGE SCALE GENOMIC DNA]</scope>
    <source>
        <strain evidence="8 9">NRRL 1336</strain>
    </source>
</reference>
<organism evidence="8 9">
    <name type="scientific">Absidia repens</name>
    <dbReference type="NCBI Taxonomy" id="90262"/>
    <lineage>
        <taxon>Eukaryota</taxon>
        <taxon>Fungi</taxon>
        <taxon>Fungi incertae sedis</taxon>
        <taxon>Mucoromycota</taxon>
        <taxon>Mucoromycotina</taxon>
        <taxon>Mucoromycetes</taxon>
        <taxon>Mucorales</taxon>
        <taxon>Cunninghamellaceae</taxon>
        <taxon>Absidia</taxon>
    </lineage>
</organism>
<name>A0A1X2J128_9FUNG</name>
<evidence type="ECO:0000256" key="4">
    <source>
        <dbReference type="ARBA" id="ARBA00023002"/>
    </source>
</evidence>
<dbReference type="FunFam" id="3.60.130.10:FF:000003">
    <property type="entry name" value="Alpha-ketoglutarate-dependent taurine dioxygenase"/>
    <property type="match status" value="1"/>
</dbReference>
<gene>
    <name evidence="8" type="ORF">BCR42DRAFT_363797</name>
</gene>
<comment type="caution">
    <text evidence="8">The sequence shown here is derived from an EMBL/GenBank/DDBJ whole genome shotgun (WGS) entry which is preliminary data.</text>
</comment>
<keyword evidence="9" id="KW-1185">Reference proteome</keyword>
<dbReference type="InterPro" id="IPR042098">
    <property type="entry name" value="TauD-like_sf"/>
</dbReference>
<accession>A0A1X2J128</accession>
<dbReference type="GO" id="GO:0005737">
    <property type="term" value="C:cytoplasm"/>
    <property type="evidence" value="ECO:0007669"/>
    <property type="project" value="TreeGrafter"/>
</dbReference>
<evidence type="ECO:0000259" key="7">
    <source>
        <dbReference type="Pfam" id="PF02668"/>
    </source>
</evidence>
<dbReference type="AlphaFoldDB" id="A0A1X2J128"/>
<dbReference type="InterPro" id="IPR051323">
    <property type="entry name" value="AtsK-like"/>
</dbReference>
<protein>
    <recommendedName>
        <fullName evidence="7">TauD/TfdA-like domain-containing protein</fullName>
    </recommendedName>
</protein>
<feature type="region of interest" description="Disordered" evidence="6">
    <location>
        <begin position="340"/>
        <end position="368"/>
    </location>
</feature>
<dbReference type="EMBL" id="MCGE01000001">
    <property type="protein sequence ID" value="ORZ25532.1"/>
    <property type="molecule type" value="Genomic_DNA"/>
</dbReference>
<feature type="domain" description="TauD/TfdA-like" evidence="7">
    <location>
        <begin position="66"/>
        <end position="340"/>
    </location>
</feature>
<dbReference type="Pfam" id="PF02668">
    <property type="entry name" value="TauD"/>
    <property type="match status" value="1"/>
</dbReference>
<feature type="compositionally biased region" description="Basic and acidic residues" evidence="6">
    <location>
        <begin position="356"/>
        <end position="368"/>
    </location>
</feature>
<dbReference type="InterPro" id="IPR003819">
    <property type="entry name" value="TauD/TfdA-like"/>
</dbReference>